<sequence>MRFSIKLPGPTTMRVGKEAYHLLKAGTELDRIHPDRFGSTQFNDTAIGNARFSPIRDDGGAIIPTIYAAQTFESATCEIILRCPDTPPRNRTRVAPRDIVFPVDYRNHAHSQVRTTADLNLVSLTTADQRRIGVSSNALLAGPKSTYPVTRGWAGRIHKECPSAQGLFYTSYQYGPEFAVVLFGDRVPDGILEPLNKRAVADAVCHDEIQKLADQLSIDYEDV</sequence>
<proteinExistence type="predicted"/>
<evidence type="ECO:0000259" key="1">
    <source>
        <dbReference type="Pfam" id="PF08808"/>
    </source>
</evidence>
<dbReference type="InterPro" id="IPR014914">
    <property type="entry name" value="RES_dom"/>
</dbReference>
<name>A0A291N065_SPHYA</name>
<dbReference type="Proteomes" id="UP000219422">
    <property type="component" value="Chromosome"/>
</dbReference>
<evidence type="ECO:0000313" key="3">
    <source>
        <dbReference type="Proteomes" id="UP000219422"/>
    </source>
</evidence>
<feature type="domain" description="RES" evidence="1">
    <location>
        <begin position="29"/>
        <end position="194"/>
    </location>
</feature>
<dbReference type="Pfam" id="PF08808">
    <property type="entry name" value="RES"/>
    <property type="match status" value="1"/>
</dbReference>
<organism evidence="2 3">
    <name type="scientific">Sphingobium yanoikuyae</name>
    <name type="common">Sphingomonas yanoikuyae</name>
    <dbReference type="NCBI Taxonomy" id="13690"/>
    <lineage>
        <taxon>Bacteria</taxon>
        <taxon>Pseudomonadati</taxon>
        <taxon>Pseudomonadota</taxon>
        <taxon>Alphaproteobacteria</taxon>
        <taxon>Sphingomonadales</taxon>
        <taxon>Sphingomonadaceae</taxon>
        <taxon>Sphingobium</taxon>
    </lineage>
</organism>
<dbReference type="GeneID" id="57777501"/>
<gene>
    <name evidence="2" type="ORF">A6768_11715</name>
</gene>
<accession>A0A291N065</accession>
<reference evidence="2 3" key="1">
    <citation type="submission" date="2017-10" db="EMBL/GenBank/DDBJ databases">
        <title>Sphingobium yanoikuyae S72.</title>
        <authorList>
            <person name="Sanchez E."/>
            <person name="Bustos P."/>
            <person name="Mendoza P."/>
            <person name="Guo X."/>
            <person name="Mendoza A."/>
        </authorList>
    </citation>
    <scope>NUCLEOTIDE SEQUENCE [LARGE SCALE GENOMIC DNA]</scope>
    <source>
        <strain evidence="2 3">S72</strain>
    </source>
</reference>
<protein>
    <recommendedName>
        <fullName evidence="1">RES domain-containing protein</fullName>
    </recommendedName>
</protein>
<dbReference type="KEGG" id="sya:A6768_11715"/>
<dbReference type="RefSeq" id="WP_097383720.1">
    <property type="nucleotide sequence ID" value="NZ_CP023741.1"/>
</dbReference>
<evidence type="ECO:0000313" key="2">
    <source>
        <dbReference type="EMBL" id="ATI80595.1"/>
    </source>
</evidence>
<dbReference type="EMBL" id="CP023741">
    <property type="protein sequence ID" value="ATI80595.1"/>
    <property type="molecule type" value="Genomic_DNA"/>
</dbReference>
<dbReference type="AlphaFoldDB" id="A0A291N065"/>